<dbReference type="SMART" id="SM00448">
    <property type="entry name" value="REC"/>
    <property type="match status" value="1"/>
</dbReference>
<dbReference type="SUPFAM" id="SSF52172">
    <property type="entry name" value="CheY-like"/>
    <property type="match status" value="1"/>
</dbReference>
<dbReference type="InterPro" id="IPR011006">
    <property type="entry name" value="CheY-like_superfamily"/>
</dbReference>
<feature type="domain" description="Response regulatory" evidence="4">
    <location>
        <begin position="54"/>
        <end position="170"/>
    </location>
</feature>
<sequence length="171" mass="19418">MMGGKIHVESQPGIGTRFWFELKLEIPESIDEESFTENSEAEVITDKSDLSRLKVLIVEDNLINQKLLGRILKKKKIEPFLVEDGMKAIEKARKFHYDLIFMDINMPGIDGLSATEIIRKFPKGDSIRIVGLTANAAPEIQKVATQRGMDDLLTKPYNVSQIEKILNLFEK</sequence>
<dbReference type="InterPro" id="IPR001789">
    <property type="entry name" value="Sig_transdc_resp-reg_receiver"/>
</dbReference>
<evidence type="ECO:0000256" key="1">
    <source>
        <dbReference type="ARBA" id="ARBA00022553"/>
    </source>
</evidence>
<evidence type="ECO:0000259" key="4">
    <source>
        <dbReference type="PROSITE" id="PS50110"/>
    </source>
</evidence>
<evidence type="ECO:0000256" key="2">
    <source>
        <dbReference type="ARBA" id="ARBA00023012"/>
    </source>
</evidence>
<evidence type="ECO:0000313" key="5">
    <source>
        <dbReference type="EMBL" id="EMY06783.1"/>
    </source>
</evidence>
<proteinExistence type="predicted"/>
<dbReference type="Pfam" id="PF00072">
    <property type="entry name" value="Response_reg"/>
    <property type="match status" value="1"/>
</dbReference>
<dbReference type="SUPFAM" id="SSF55874">
    <property type="entry name" value="ATPase domain of HSP90 chaperone/DNA topoisomerase II/histidine kinase"/>
    <property type="match status" value="1"/>
</dbReference>
<dbReference type="GO" id="GO:0000160">
    <property type="term" value="P:phosphorelay signal transduction system"/>
    <property type="evidence" value="ECO:0007669"/>
    <property type="project" value="InterPro"/>
</dbReference>
<dbReference type="AlphaFoldDB" id="A0A829D6N7"/>
<dbReference type="CDD" id="cd17546">
    <property type="entry name" value="REC_hyHK_CKI1_RcsC-like"/>
    <property type="match status" value="1"/>
</dbReference>
<gene>
    <name evidence="5" type="ORF">LEP1GSC029_0511</name>
</gene>
<evidence type="ECO:0000313" key="6">
    <source>
        <dbReference type="Proteomes" id="UP000012329"/>
    </source>
</evidence>
<name>A0A829D6N7_LEPIR</name>
<dbReference type="Proteomes" id="UP000012329">
    <property type="component" value="Unassembled WGS sequence"/>
</dbReference>
<dbReference type="PANTHER" id="PTHR45339">
    <property type="entry name" value="HYBRID SIGNAL TRANSDUCTION HISTIDINE KINASE J"/>
    <property type="match status" value="1"/>
</dbReference>
<keyword evidence="2" id="KW-0902">Two-component regulatory system</keyword>
<dbReference type="PANTHER" id="PTHR45339:SF1">
    <property type="entry name" value="HYBRID SIGNAL TRANSDUCTION HISTIDINE KINASE J"/>
    <property type="match status" value="1"/>
</dbReference>
<dbReference type="EMBL" id="AFJL02000017">
    <property type="protein sequence ID" value="EMY06783.1"/>
    <property type="molecule type" value="Genomic_DNA"/>
</dbReference>
<keyword evidence="1 3" id="KW-0597">Phosphoprotein</keyword>
<accession>A0A829D6N7</accession>
<dbReference type="InterPro" id="IPR036890">
    <property type="entry name" value="HATPase_C_sf"/>
</dbReference>
<dbReference type="PROSITE" id="PS50110">
    <property type="entry name" value="RESPONSE_REGULATORY"/>
    <property type="match status" value="1"/>
</dbReference>
<organism evidence="5 6">
    <name type="scientific">Leptospira interrogans str. 2002000626</name>
    <dbReference type="NCBI Taxonomy" id="996803"/>
    <lineage>
        <taxon>Bacteria</taxon>
        <taxon>Pseudomonadati</taxon>
        <taxon>Spirochaetota</taxon>
        <taxon>Spirochaetia</taxon>
        <taxon>Leptospirales</taxon>
        <taxon>Leptospiraceae</taxon>
        <taxon>Leptospira</taxon>
    </lineage>
</organism>
<evidence type="ECO:0000256" key="3">
    <source>
        <dbReference type="PROSITE-ProRule" id="PRU00169"/>
    </source>
</evidence>
<protein>
    <submittedName>
        <fullName evidence="5">Response regulator receiver domain protein</fullName>
    </submittedName>
</protein>
<dbReference type="Gene3D" id="3.40.50.2300">
    <property type="match status" value="1"/>
</dbReference>
<feature type="modified residue" description="4-aspartylphosphate" evidence="3">
    <location>
        <position position="103"/>
    </location>
</feature>
<comment type="caution">
    <text evidence="5">The sequence shown here is derived from an EMBL/GenBank/DDBJ whole genome shotgun (WGS) entry which is preliminary data.</text>
</comment>
<reference evidence="5 6" key="1">
    <citation type="submission" date="2013-02" db="EMBL/GenBank/DDBJ databases">
        <authorList>
            <person name="Harkins D.M."/>
            <person name="Durkin A.S."/>
            <person name="Brinkac L.M."/>
            <person name="Haft D.H."/>
            <person name="Selengut J.D."/>
            <person name="Sanka R."/>
            <person name="DePew J."/>
            <person name="Purushe J."/>
            <person name="Whelen A.C."/>
            <person name="Vinetz J.M."/>
            <person name="Sutton G.G."/>
            <person name="Nierman W.C."/>
            <person name="Fouts D.E."/>
        </authorList>
    </citation>
    <scope>NUCLEOTIDE SEQUENCE [LARGE SCALE GENOMIC DNA]</scope>
    <source>
        <strain evidence="5 6">2002000626</strain>
    </source>
</reference>